<name>A0AC60R0A6_IXOPE</name>
<accession>A0AC60R0A6</accession>
<dbReference type="Proteomes" id="UP000805193">
    <property type="component" value="Unassembled WGS sequence"/>
</dbReference>
<gene>
    <name evidence="1" type="ORF">HPB47_014137</name>
</gene>
<comment type="caution">
    <text evidence="1">The sequence shown here is derived from an EMBL/GenBank/DDBJ whole genome shotgun (WGS) entry which is preliminary data.</text>
</comment>
<dbReference type="EMBL" id="JABSTQ010002439">
    <property type="protein sequence ID" value="KAG0444132.1"/>
    <property type="molecule type" value="Genomic_DNA"/>
</dbReference>
<evidence type="ECO:0000313" key="1">
    <source>
        <dbReference type="EMBL" id="KAG0444132.1"/>
    </source>
</evidence>
<proteinExistence type="predicted"/>
<organism evidence="1 2">
    <name type="scientific">Ixodes persulcatus</name>
    <name type="common">Taiga tick</name>
    <dbReference type="NCBI Taxonomy" id="34615"/>
    <lineage>
        <taxon>Eukaryota</taxon>
        <taxon>Metazoa</taxon>
        <taxon>Ecdysozoa</taxon>
        <taxon>Arthropoda</taxon>
        <taxon>Chelicerata</taxon>
        <taxon>Arachnida</taxon>
        <taxon>Acari</taxon>
        <taxon>Parasitiformes</taxon>
        <taxon>Ixodida</taxon>
        <taxon>Ixodoidea</taxon>
        <taxon>Ixodidae</taxon>
        <taxon>Ixodinae</taxon>
        <taxon>Ixodes</taxon>
    </lineage>
</organism>
<reference evidence="1 2" key="1">
    <citation type="journal article" date="2020" name="Cell">
        <title>Large-Scale Comparative Analyses of Tick Genomes Elucidate Their Genetic Diversity and Vector Capacities.</title>
        <authorList>
            <consortium name="Tick Genome and Microbiome Consortium (TIGMIC)"/>
            <person name="Jia N."/>
            <person name="Wang J."/>
            <person name="Shi W."/>
            <person name="Du L."/>
            <person name="Sun Y."/>
            <person name="Zhan W."/>
            <person name="Jiang J.F."/>
            <person name="Wang Q."/>
            <person name="Zhang B."/>
            <person name="Ji P."/>
            <person name="Bell-Sakyi L."/>
            <person name="Cui X.M."/>
            <person name="Yuan T.T."/>
            <person name="Jiang B.G."/>
            <person name="Yang W.F."/>
            <person name="Lam T.T."/>
            <person name="Chang Q.C."/>
            <person name="Ding S.J."/>
            <person name="Wang X.J."/>
            <person name="Zhu J.G."/>
            <person name="Ruan X.D."/>
            <person name="Zhao L."/>
            <person name="Wei J.T."/>
            <person name="Ye R.Z."/>
            <person name="Que T.C."/>
            <person name="Du C.H."/>
            <person name="Zhou Y.H."/>
            <person name="Cheng J.X."/>
            <person name="Dai P.F."/>
            <person name="Guo W.B."/>
            <person name="Han X.H."/>
            <person name="Huang E.J."/>
            <person name="Li L.F."/>
            <person name="Wei W."/>
            <person name="Gao Y.C."/>
            <person name="Liu J.Z."/>
            <person name="Shao H.Z."/>
            <person name="Wang X."/>
            <person name="Wang C.C."/>
            <person name="Yang T.C."/>
            <person name="Huo Q.B."/>
            <person name="Li W."/>
            <person name="Chen H.Y."/>
            <person name="Chen S.E."/>
            <person name="Zhou L.G."/>
            <person name="Ni X.B."/>
            <person name="Tian J.H."/>
            <person name="Sheng Y."/>
            <person name="Liu T."/>
            <person name="Pan Y.S."/>
            <person name="Xia L.Y."/>
            <person name="Li J."/>
            <person name="Zhao F."/>
            <person name="Cao W.C."/>
        </authorList>
    </citation>
    <scope>NUCLEOTIDE SEQUENCE [LARGE SCALE GENOMIC DNA]</scope>
    <source>
        <strain evidence="1">Iper-2018</strain>
    </source>
</reference>
<sequence length="90" mass="10035">MAPKLKQRAHQTTTTVARLYKYLTRHSSSSRDCGVQQIQPVLDPEERIVGGAKAVPGSWPWHAQLRVVRDYCSGVLISDRHVLTAAHCAE</sequence>
<keyword evidence="2" id="KW-1185">Reference proteome</keyword>
<protein>
    <submittedName>
        <fullName evidence="1">Uncharacterized protein</fullName>
    </submittedName>
</protein>
<evidence type="ECO:0000313" key="2">
    <source>
        <dbReference type="Proteomes" id="UP000805193"/>
    </source>
</evidence>